<comment type="subcellular location">
    <subcellularLocation>
        <location evidence="1">Nucleus</location>
    </subcellularLocation>
</comment>
<evidence type="ECO:0000256" key="3">
    <source>
        <dbReference type="SAM" id="MobiDB-lite"/>
    </source>
</evidence>
<feature type="compositionally biased region" description="Low complexity" evidence="3">
    <location>
        <begin position="145"/>
        <end position="166"/>
    </location>
</feature>
<dbReference type="PANTHER" id="PTHR33172">
    <property type="entry name" value="OS08G0516900 PROTEIN"/>
    <property type="match status" value="1"/>
</dbReference>
<dbReference type="GO" id="GO:0006950">
    <property type="term" value="P:response to stress"/>
    <property type="evidence" value="ECO:0007669"/>
    <property type="project" value="UniProtKB-ARBA"/>
</dbReference>
<dbReference type="InterPro" id="IPR051992">
    <property type="entry name" value="OxStress_Response_Reg"/>
</dbReference>
<dbReference type="EMBL" id="JBAMMX010000027">
    <property type="protein sequence ID" value="KAK6912348.1"/>
    <property type="molecule type" value="Genomic_DNA"/>
</dbReference>
<dbReference type="GO" id="GO:0005634">
    <property type="term" value="C:nucleus"/>
    <property type="evidence" value="ECO:0007669"/>
    <property type="project" value="UniProtKB-SubCell"/>
</dbReference>
<evidence type="ECO:0008006" key="6">
    <source>
        <dbReference type="Google" id="ProtNLM"/>
    </source>
</evidence>
<dbReference type="Proteomes" id="UP001370490">
    <property type="component" value="Unassembled WGS sequence"/>
</dbReference>
<proteinExistence type="predicted"/>
<evidence type="ECO:0000313" key="4">
    <source>
        <dbReference type="EMBL" id="KAK6912348.1"/>
    </source>
</evidence>
<name>A0AAN8YWL7_9MAGN</name>
<feature type="compositionally biased region" description="Low complexity" evidence="3">
    <location>
        <begin position="21"/>
        <end position="34"/>
    </location>
</feature>
<feature type="compositionally biased region" description="Polar residues" evidence="3">
    <location>
        <begin position="180"/>
        <end position="195"/>
    </location>
</feature>
<dbReference type="PANTHER" id="PTHR33172:SF29">
    <property type="entry name" value="OS06G0559400 PROTEIN"/>
    <property type="match status" value="1"/>
</dbReference>
<sequence length="195" mass="21203">MCSSSLMSQQNKLGIMDEVDSVSSNSSDALSVESSDSESFVEEVNSSASSLDQNQPQNNDVPLHDMSSLLQQLPFKRGLSKHYQGKSQSFTSLSSVRCLEDLEKPENPIPYYNKRLKSCRSYAGGLSSPSLFQANKAFSRHISKKASSSSSRNASCSSLSARRSGGSFMGNRPPIHPHRSPSTNNLSNQTPSLYA</sequence>
<comment type="caution">
    <text evidence="4">The sequence shown here is derived from an EMBL/GenBank/DDBJ whole genome shotgun (WGS) entry which is preliminary data.</text>
</comment>
<gene>
    <name evidence="4" type="ORF">RJ641_021949</name>
</gene>
<reference evidence="4 5" key="1">
    <citation type="submission" date="2023-12" db="EMBL/GenBank/DDBJ databases">
        <title>A high-quality genome assembly for Dillenia turbinata (Dilleniales).</title>
        <authorList>
            <person name="Chanderbali A."/>
        </authorList>
    </citation>
    <scope>NUCLEOTIDE SEQUENCE [LARGE SCALE GENOMIC DNA]</scope>
    <source>
        <strain evidence="4">LSX21</strain>
        <tissue evidence="4">Leaf</tissue>
    </source>
</reference>
<feature type="compositionally biased region" description="Polar residues" evidence="3">
    <location>
        <begin position="51"/>
        <end position="60"/>
    </location>
</feature>
<dbReference type="AlphaFoldDB" id="A0AAN8YWL7"/>
<feature type="region of interest" description="Disordered" evidence="3">
    <location>
        <begin position="1"/>
        <end position="63"/>
    </location>
</feature>
<accession>A0AAN8YWL7</accession>
<feature type="compositionally biased region" description="Polar residues" evidence="3">
    <location>
        <begin position="1"/>
        <end position="12"/>
    </location>
</feature>
<protein>
    <recommendedName>
        <fullName evidence="6">Oxidative stress 3</fullName>
    </recommendedName>
</protein>
<evidence type="ECO:0000313" key="5">
    <source>
        <dbReference type="Proteomes" id="UP001370490"/>
    </source>
</evidence>
<feature type="region of interest" description="Disordered" evidence="3">
    <location>
        <begin position="142"/>
        <end position="195"/>
    </location>
</feature>
<keyword evidence="2" id="KW-0539">Nucleus</keyword>
<keyword evidence="5" id="KW-1185">Reference proteome</keyword>
<evidence type="ECO:0000256" key="2">
    <source>
        <dbReference type="ARBA" id="ARBA00023242"/>
    </source>
</evidence>
<organism evidence="4 5">
    <name type="scientific">Dillenia turbinata</name>
    <dbReference type="NCBI Taxonomy" id="194707"/>
    <lineage>
        <taxon>Eukaryota</taxon>
        <taxon>Viridiplantae</taxon>
        <taxon>Streptophyta</taxon>
        <taxon>Embryophyta</taxon>
        <taxon>Tracheophyta</taxon>
        <taxon>Spermatophyta</taxon>
        <taxon>Magnoliopsida</taxon>
        <taxon>eudicotyledons</taxon>
        <taxon>Gunneridae</taxon>
        <taxon>Pentapetalae</taxon>
        <taxon>Dilleniales</taxon>
        <taxon>Dilleniaceae</taxon>
        <taxon>Dillenia</taxon>
    </lineage>
</organism>
<evidence type="ECO:0000256" key="1">
    <source>
        <dbReference type="ARBA" id="ARBA00004123"/>
    </source>
</evidence>